<reference evidence="7" key="1">
    <citation type="journal article" date="2021" name="PeerJ">
        <title>Extensive microbial diversity within the chicken gut microbiome revealed by metagenomics and culture.</title>
        <authorList>
            <person name="Gilroy R."/>
            <person name="Ravi A."/>
            <person name="Getino M."/>
            <person name="Pursley I."/>
            <person name="Horton D.L."/>
            <person name="Alikhan N.F."/>
            <person name="Baker D."/>
            <person name="Gharbi K."/>
            <person name="Hall N."/>
            <person name="Watson M."/>
            <person name="Adriaenssens E.M."/>
            <person name="Foster-Nyarko E."/>
            <person name="Jarju S."/>
            <person name="Secka A."/>
            <person name="Antonio M."/>
            <person name="Oren A."/>
            <person name="Chaudhuri R.R."/>
            <person name="La Ragione R."/>
            <person name="Hildebrand F."/>
            <person name="Pallen M.J."/>
        </authorList>
    </citation>
    <scope>NUCLEOTIDE SEQUENCE</scope>
    <source>
        <strain evidence="7">CHK180-15479</strain>
    </source>
</reference>
<dbReference type="GO" id="GO:0140359">
    <property type="term" value="F:ABC-type transporter activity"/>
    <property type="evidence" value="ECO:0007669"/>
    <property type="project" value="InterPro"/>
</dbReference>
<feature type="transmembrane region" description="Helical" evidence="5">
    <location>
        <begin position="287"/>
        <end position="307"/>
    </location>
</feature>
<gene>
    <name evidence="7" type="ORF">H9704_12790</name>
</gene>
<evidence type="ECO:0000256" key="4">
    <source>
        <dbReference type="ARBA" id="ARBA00023136"/>
    </source>
</evidence>
<feature type="transmembrane region" description="Helical" evidence="5">
    <location>
        <begin position="254"/>
        <end position="281"/>
    </location>
</feature>
<evidence type="ECO:0000313" key="7">
    <source>
        <dbReference type="EMBL" id="HJC06999.1"/>
    </source>
</evidence>
<name>A0A9D2SJ09_9FIRM</name>
<feature type="domain" description="ABC-2 type transporter transmembrane" evidence="6">
    <location>
        <begin position="37"/>
        <end position="385"/>
    </location>
</feature>
<evidence type="ECO:0000256" key="2">
    <source>
        <dbReference type="ARBA" id="ARBA00022692"/>
    </source>
</evidence>
<dbReference type="AlphaFoldDB" id="A0A9D2SJ09"/>
<organism evidence="7 8">
    <name type="scientific">Candidatus Enterocloster excrementipullorum</name>
    <dbReference type="NCBI Taxonomy" id="2838559"/>
    <lineage>
        <taxon>Bacteria</taxon>
        <taxon>Bacillati</taxon>
        <taxon>Bacillota</taxon>
        <taxon>Clostridia</taxon>
        <taxon>Lachnospirales</taxon>
        <taxon>Lachnospiraceae</taxon>
        <taxon>Enterocloster</taxon>
    </lineage>
</organism>
<proteinExistence type="predicted"/>
<sequence>MSARLCYIGLEIKRAWKRFPFLAAGAAALLFLMGAAALLAGRALYGDAVTGRISVGVVLPEGDRTARQAASMLSSMESVKSLCDFIYMDEEACRESLAEGELAAALLVPDDLVSGIMNGENTPITVLLPEGNVLESRIFRELTQAGAATLGAGQAGIYAGEELLALYDMTDSISRLEEDLNRMYLRYSLPRLEYFRRVQVSAAGDVDTLTFYGISMSVFFLFLCAVPVSGFLAPWKPSMRRKLALEGIGSCTCAGARILGLASLLAFLALILGALAGAAGYVEWQEAGAAALVLVCLGCSGTAVFLYQAAGGFFGGVMLLFLASSAMHFMAGGFLPLVFLPKIFAGMSAVNPSFILMEGVKMIVTAHWDPGVFARLGLLAAAGFTGTAILEEVRRR</sequence>
<feature type="transmembrane region" description="Helical" evidence="5">
    <location>
        <begin position="319"/>
        <end position="339"/>
    </location>
</feature>
<dbReference type="Proteomes" id="UP000823910">
    <property type="component" value="Unassembled WGS sequence"/>
</dbReference>
<keyword evidence="2 5" id="KW-0812">Transmembrane</keyword>
<evidence type="ECO:0000259" key="6">
    <source>
        <dbReference type="Pfam" id="PF12698"/>
    </source>
</evidence>
<reference evidence="7" key="2">
    <citation type="submission" date="2021-04" db="EMBL/GenBank/DDBJ databases">
        <authorList>
            <person name="Gilroy R."/>
        </authorList>
    </citation>
    <scope>NUCLEOTIDE SEQUENCE</scope>
    <source>
        <strain evidence="7">CHK180-15479</strain>
    </source>
</reference>
<dbReference type="EMBL" id="DWWT01000067">
    <property type="protein sequence ID" value="HJC06999.1"/>
    <property type="molecule type" value="Genomic_DNA"/>
</dbReference>
<dbReference type="Pfam" id="PF12698">
    <property type="entry name" value="ABC2_membrane_3"/>
    <property type="match status" value="1"/>
</dbReference>
<feature type="transmembrane region" description="Helical" evidence="5">
    <location>
        <begin position="372"/>
        <end position="390"/>
    </location>
</feature>
<accession>A0A9D2SJ09</accession>
<keyword evidence="4 5" id="KW-0472">Membrane</keyword>
<dbReference type="InterPro" id="IPR013525">
    <property type="entry name" value="ABC2_TM"/>
</dbReference>
<dbReference type="GO" id="GO:0016020">
    <property type="term" value="C:membrane"/>
    <property type="evidence" value="ECO:0007669"/>
    <property type="project" value="UniProtKB-SubCell"/>
</dbReference>
<comment type="caution">
    <text evidence="7">The sequence shown here is derived from an EMBL/GenBank/DDBJ whole genome shotgun (WGS) entry which is preliminary data.</text>
</comment>
<evidence type="ECO:0000256" key="1">
    <source>
        <dbReference type="ARBA" id="ARBA00004141"/>
    </source>
</evidence>
<evidence type="ECO:0000256" key="5">
    <source>
        <dbReference type="SAM" id="Phobius"/>
    </source>
</evidence>
<feature type="transmembrane region" description="Helical" evidence="5">
    <location>
        <begin position="209"/>
        <end position="233"/>
    </location>
</feature>
<comment type="subcellular location">
    <subcellularLocation>
        <location evidence="1">Membrane</location>
        <topology evidence="1">Multi-pass membrane protein</topology>
    </subcellularLocation>
</comment>
<protein>
    <submittedName>
        <fullName evidence="7">ABC transporter permease</fullName>
    </submittedName>
</protein>
<keyword evidence="3 5" id="KW-1133">Transmembrane helix</keyword>
<evidence type="ECO:0000256" key="3">
    <source>
        <dbReference type="ARBA" id="ARBA00022989"/>
    </source>
</evidence>
<evidence type="ECO:0000313" key="8">
    <source>
        <dbReference type="Proteomes" id="UP000823910"/>
    </source>
</evidence>